<dbReference type="SUPFAM" id="SSF82171">
    <property type="entry name" value="DPP6 N-terminal domain-like"/>
    <property type="match status" value="1"/>
</dbReference>
<feature type="region of interest" description="Disordered" evidence="2">
    <location>
        <begin position="483"/>
        <end position="516"/>
    </location>
</feature>
<evidence type="ECO:0008006" key="6">
    <source>
        <dbReference type="Google" id="ProtNLM"/>
    </source>
</evidence>
<dbReference type="EMBL" id="CP108110">
    <property type="protein sequence ID" value="WUQ88157.1"/>
    <property type="molecule type" value="Genomic_DNA"/>
</dbReference>
<comment type="similarity">
    <text evidence="1">Belongs to the TolB family.</text>
</comment>
<evidence type="ECO:0000256" key="2">
    <source>
        <dbReference type="SAM" id="MobiDB-lite"/>
    </source>
</evidence>
<feature type="region of interest" description="Disordered" evidence="2">
    <location>
        <begin position="277"/>
        <end position="298"/>
    </location>
</feature>
<dbReference type="Pfam" id="PF07676">
    <property type="entry name" value="PD40"/>
    <property type="match status" value="1"/>
</dbReference>
<dbReference type="InterPro" id="IPR011042">
    <property type="entry name" value="6-blade_b-propeller_TolB-like"/>
</dbReference>
<evidence type="ECO:0000256" key="1">
    <source>
        <dbReference type="ARBA" id="ARBA00009820"/>
    </source>
</evidence>
<evidence type="ECO:0000256" key="3">
    <source>
        <dbReference type="SAM" id="SignalP"/>
    </source>
</evidence>
<evidence type="ECO:0000313" key="5">
    <source>
        <dbReference type="Proteomes" id="UP001432222"/>
    </source>
</evidence>
<reference evidence="4" key="1">
    <citation type="submission" date="2022-10" db="EMBL/GenBank/DDBJ databases">
        <title>The complete genomes of actinobacterial strains from the NBC collection.</title>
        <authorList>
            <person name="Joergensen T.S."/>
            <person name="Alvarez Arevalo M."/>
            <person name="Sterndorff E.B."/>
            <person name="Faurdal D."/>
            <person name="Vuksanovic O."/>
            <person name="Mourched A.-S."/>
            <person name="Charusanti P."/>
            <person name="Shaw S."/>
            <person name="Blin K."/>
            <person name="Weber T."/>
        </authorList>
    </citation>
    <scope>NUCLEOTIDE SEQUENCE</scope>
    <source>
        <strain evidence="4">NBC_00222</strain>
    </source>
</reference>
<protein>
    <recommendedName>
        <fullName evidence="6">WD40 repeat protein</fullName>
    </recommendedName>
</protein>
<name>A0ABZ1UDT6_9ACTN</name>
<evidence type="ECO:0000313" key="4">
    <source>
        <dbReference type="EMBL" id="WUQ88157.1"/>
    </source>
</evidence>
<gene>
    <name evidence="4" type="ORF">OHA16_37315</name>
</gene>
<dbReference type="InterPro" id="IPR011659">
    <property type="entry name" value="WD40"/>
</dbReference>
<dbReference type="PANTHER" id="PTHR36842">
    <property type="entry name" value="PROTEIN TOLB HOMOLOG"/>
    <property type="match status" value="1"/>
</dbReference>
<keyword evidence="5" id="KW-1185">Reference proteome</keyword>
<keyword evidence="3" id="KW-0732">Signal</keyword>
<dbReference type="Gene3D" id="2.120.10.30">
    <property type="entry name" value="TolB, C-terminal domain"/>
    <property type="match status" value="2"/>
</dbReference>
<feature type="region of interest" description="Disordered" evidence="2">
    <location>
        <begin position="443"/>
        <end position="463"/>
    </location>
</feature>
<accession>A0ABZ1UDT6</accession>
<feature type="signal peptide" evidence="3">
    <location>
        <begin position="1"/>
        <end position="36"/>
    </location>
</feature>
<feature type="compositionally biased region" description="Polar residues" evidence="2">
    <location>
        <begin position="447"/>
        <end position="460"/>
    </location>
</feature>
<feature type="chain" id="PRO_5046645656" description="WD40 repeat protein" evidence="3">
    <location>
        <begin position="37"/>
        <end position="516"/>
    </location>
</feature>
<dbReference type="Proteomes" id="UP001432222">
    <property type="component" value="Chromosome"/>
</dbReference>
<dbReference type="RefSeq" id="WP_328958707.1">
    <property type="nucleotide sequence ID" value="NZ_CP108110.1"/>
</dbReference>
<dbReference type="InterPro" id="IPR006311">
    <property type="entry name" value="TAT_signal"/>
</dbReference>
<sequence length="516" mass="53979">MTRTSRTSRNRWLAGGGVLAAAAVIAATAAPAQALARPVAHGTVQISTGVNGTAPDGQSAAQGISADGRYALFTSWGTNLVGQPGKGGRDAYVTDLRNGRTERVNLSDADEPLNGFTDYVAINANGRYVAFDSEAEGVAPGARVTGRDEVYLRDRWTGRTELVSGSAAGTDTDQYHSSYAPSISADGRYVAFVSSRTDLDPTVVDTEPPATGADPSLARPYTWKYNVYLTDRRTHTTRLISRDFNGKPGESLSVHPTISADGRTIGFSSLSALLPEDQPTAAPAPADVEPTPGAAEAARRITPPGAAQSLASHPTSAVYYVYDVPTGRLTPVSTGTDGVLGNSSFAATISPDGRRAIYTLAEPGGSTNGHRYHTVLHVRDLRTGTVTKVSGGLPGTSSVGSSDHGSITADNRWLYFESAADNLVAGPQHPDWDVYRQDLRTGRTERVSTTPDGSLGNGSSREPFVDAAGRAVVFGSTSRNLVAGTDAPAAEDPQVFTTSVGRHRGDGDDQGENENG</sequence>
<proteinExistence type="inferred from homology"/>
<dbReference type="PROSITE" id="PS51318">
    <property type="entry name" value="TAT"/>
    <property type="match status" value="1"/>
</dbReference>
<organism evidence="4 5">
    <name type="scientific">Kitasatospora purpeofusca</name>
    <dbReference type="NCBI Taxonomy" id="67352"/>
    <lineage>
        <taxon>Bacteria</taxon>
        <taxon>Bacillati</taxon>
        <taxon>Actinomycetota</taxon>
        <taxon>Actinomycetes</taxon>
        <taxon>Kitasatosporales</taxon>
        <taxon>Streptomycetaceae</taxon>
        <taxon>Kitasatospora</taxon>
    </lineage>
</organism>